<dbReference type="Gene3D" id="3.50.50.60">
    <property type="entry name" value="FAD/NAD(P)-binding domain"/>
    <property type="match status" value="2"/>
</dbReference>
<dbReference type="EC" id="1.8.1.4" evidence="2 10"/>
<dbReference type="RefSeq" id="WP_369019232.1">
    <property type="nucleotide sequence ID" value="NZ_CP121689.1"/>
</dbReference>
<dbReference type="PRINTS" id="PR00368">
    <property type="entry name" value="FADPNR"/>
</dbReference>
<dbReference type="PANTHER" id="PTHR22912">
    <property type="entry name" value="DISULFIDE OXIDOREDUCTASE"/>
    <property type="match status" value="1"/>
</dbReference>
<dbReference type="InterPro" id="IPR036188">
    <property type="entry name" value="FAD/NAD-bd_sf"/>
</dbReference>
<dbReference type="InterPro" id="IPR001100">
    <property type="entry name" value="Pyr_nuc-diS_OxRdtase"/>
</dbReference>
<organism evidence="13 14">
    <name type="scientific">Thermatribacter velox</name>
    <dbReference type="NCBI Taxonomy" id="3039681"/>
    <lineage>
        <taxon>Bacteria</taxon>
        <taxon>Pseudomonadati</taxon>
        <taxon>Atribacterota</taxon>
        <taxon>Atribacteria</taxon>
        <taxon>Atribacterales</taxon>
        <taxon>Thermatribacteraceae</taxon>
        <taxon>Thermatribacter</taxon>
    </lineage>
</organism>
<comment type="similarity">
    <text evidence="1 10">Belongs to the class-I pyridine nucleotide-disulfide oxidoreductase family.</text>
</comment>
<dbReference type="NCBIfam" id="TIGR01350">
    <property type="entry name" value="lipoamide_DH"/>
    <property type="match status" value="1"/>
</dbReference>
<proteinExistence type="inferred from homology"/>
<evidence type="ECO:0000256" key="8">
    <source>
        <dbReference type="ARBA" id="ARBA00023284"/>
    </source>
</evidence>
<keyword evidence="5 10" id="KW-0560">Oxidoreductase</keyword>
<keyword evidence="3 10" id="KW-0285">Flavoprotein</keyword>
<dbReference type="InterPro" id="IPR012999">
    <property type="entry name" value="Pyr_OxRdtase_I_AS"/>
</dbReference>
<feature type="domain" description="Pyridine nucleotide-disulphide oxidoreductase dimerisation" evidence="11">
    <location>
        <begin position="343"/>
        <end position="452"/>
    </location>
</feature>
<dbReference type="InterPro" id="IPR006258">
    <property type="entry name" value="Lipoamide_DH"/>
</dbReference>
<evidence type="ECO:0000256" key="6">
    <source>
        <dbReference type="ARBA" id="ARBA00023027"/>
    </source>
</evidence>
<evidence type="ECO:0000313" key="13">
    <source>
        <dbReference type="EMBL" id="WZL77066.1"/>
    </source>
</evidence>
<keyword evidence="14" id="KW-1185">Reference proteome</keyword>
<evidence type="ECO:0000256" key="4">
    <source>
        <dbReference type="ARBA" id="ARBA00022827"/>
    </source>
</evidence>
<comment type="catalytic activity">
    <reaction evidence="9 10">
        <text>N(6)-[(R)-dihydrolipoyl]-L-lysyl-[protein] + NAD(+) = N(6)-[(R)-lipoyl]-L-lysyl-[protein] + NADH + H(+)</text>
        <dbReference type="Rhea" id="RHEA:15045"/>
        <dbReference type="Rhea" id="RHEA-COMP:10474"/>
        <dbReference type="Rhea" id="RHEA-COMP:10475"/>
        <dbReference type="ChEBI" id="CHEBI:15378"/>
        <dbReference type="ChEBI" id="CHEBI:57540"/>
        <dbReference type="ChEBI" id="CHEBI:57945"/>
        <dbReference type="ChEBI" id="CHEBI:83099"/>
        <dbReference type="ChEBI" id="CHEBI:83100"/>
        <dbReference type="EC" id="1.8.1.4"/>
    </reaction>
</comment>
<dbReference type="PIRSF" id="PIRSF000350">
    <property type="entry name" value="Mercury_reductase_MerA"/>
    <property type="match status" value="1"/>
</dbReference>
<evidence type="ECO:0000256" key="10">
    <source>
        <dbReference type="RuleBase" id="RU003692"/>
    </source>
</evidence>
<keyword evidence="7" id="KW-1015">Disulfide bond</keyword>
<dbReference type="InterPro" id="IPR004099">
    <property type="entry name" value="Pyr_nucl-diS_OxRdtase_dimer"/>
</dbReference>
<evidence type="ECO:0000256" key="9">
    <source>
        <dbReference type="ARBA" id="ARBA00049187"/>
    </source>
</evidence>
<keyword evidence="8 10" id="KW-0676">Redox-active center</keyword>
<dbReference type="GO" id="GO:0004148">
    <property type="term" value="F:dihydrolipoyl dehydrogenase (NADH) activity"/>
    <property type="evidence" value="ECO:0007669"/>
    <property type="project" value="UniProtKB-EC"/>
</dbReference>
<dbReference type="InterPro" id="IPR016156">
    <property type="entry name" value="FAD/NAD-linked_Rdtase_dimer_sf"/>
</dbReference>
<sequence length="463" mass="49838">MREFDLLVIGGGPAGYAGAIRAAQRGLKVALIEKRELGGTCLNRGCIPTKALFKAQEVLHLVQNAAQFGIKASFEGLDWNQVLKRKNQIVKRLTGGVGFLLRKAGAEIIQGVARFVDGNQIEVTKADESKEVLKARFIFLASGSRTALPPVKGLELEGVIDSEEALSLPSLPERLVVIGGGVIGMELACIFNTFGVQVEVIEMMPKILPPVDSEVTALLTEMVEKRGMKIHLEARVKAIQKVAKSLKVTFEKEGQEKEVQGDLVLIATGRKPLLEGLNIESTGIQVENGVPKTDSTMRTTVPHIYAIGDINGRHMLAHVAYKEAEVAVANLLGEKKYMDYRAVPNCVFCSPEVASVGLSEEEAIQKGFDVSIGKFPFRGCGKALIEGESEGFVKIIACKKTKEILGIHIIGPQASSLIAEATLAMALECTPQEIAETIHAHPTLPEATMEAAEAVFGAPLHFS</sequence>
<keyword evidence="6 10" id="KW-0520">NAD</keyword>
<evidence type="ECO:0000313" key="14">
    <source>
        <dbReference type="Proteomes" id="UP001461341"/>
    </source>
</evidence>
<dbReference type="Gene3D" id="3.30.390.30">
    <property type="match status" value="1"/>
</dbReference>
<evidence type="ECO:0000256" key="5">
    <source>
        <dbReference type="ARBA" id="ARBA00023002"/>
    </source>
</evidence>
<dbReference type="Proteomes" id="UP001461341">
    <property type="component" value="Chromosome"/>
</dbReference>
<protein>
    <recommendedName>
        <fullName evidence="2 10">Dihydrolipoyl dehydrogenase</fullName>
        <ecNumber evidence="2 10">1.8.1.4</ecNumber>
    </recommendedName>
</protein>
<evidence type="ECO:0000259" key="12">
    <source>
        <dbReference type="Pfam" id="PF07992"/>
    </source>
</evidence>
<dbReference type="Pfam" id="PF07992">
    <property type="entry name" value="Pyr_redox_2"/>
    <property type="match status" value="1"/>
</dbReference>
<evidence type="ECO:0000259" key="11">
    <source>
        <dbReference type="Pfam" id="PF02852"/>
    </source>
</evidence>
<dbReference type="InterPro" id="IPR023753">
    <property type="entry name" value="FAD/NAD-binding_dom"/>
</dbReference>
<reference evidence="13 14" key="1">
    <citation type="submission" date="2023-03" db="EMBL/GenBank/DDBJ databases">
        <title>Novel Species.</title>
        <authorList>
            <person name="Ma S."/>
        </authorList>
    </citation>
    <scope>NUCLEOTIDE SEQUENCE [LARGE SCALE GENOMIC DNA]</scope>
    <source>
        <strain evidence="13 14">B11</strain>
    </source>
</reference>
<evidence type="ECO:0000256" key="1">
    <source>
        <dbReference type="ARBA" id="ARBA00007532"/>
    </source>
</evidence>
<dbReference type="InterPro" id="IPR050151">
    <property type="entry name" value="Class-I_Pyr_Nuc-Dis_Oxidored"/>
</dbReference>
<comment type="miscellaneous">
    <text evidence="10">The active site is a redox-active disulfide bond.</text>
</comment>
<evidence type="ECO:0000256" key="7">
    <source>
        <dbReference type="ARBA" id="ARBA00023157"/>
    </source>
</evidence>
<name>A0ABZ2YFP1_9BACT</name>
<evidence type="ECO:0000256" key="3">
    <source>
        <dbReference type="ARBA" id="ARBA00022630"/>
    </source>
</evidence>
<accession>A0ABZ2YFP1</accession>
<feature type="domain" description="FAD/NAD(P)-binding" evidence="12">
    <location>
        <begin position="4"/>
        <end position="324"/>
    </location>
</feature>
<dbReference type="PANTHER" id="PTHR22912:SF151">
    <property type="entry name" value="DIHYDROLIPOYL DEHYDROGENASE, MITOCHONDRIAL"/>
    <property type="match status" value="1"/>
</dbReference>
<dbReference type="EMBL" id="CP121689">
    <property type="protein sequence ID" value="WZL77066.1"/>
    <property type="molecule type" value="Genomic_DNA"/>
</dbReference>
<dbReference type="PRINTS" id="PR00411">
    <property type="entry name" value="PNDRDTASEI"/>
</dbReference>
<evidence type="ECO:0000256" key="2">
    <source>
        <dbReference type="ARBA" id="ARBA00012608"/>
    </source>
</evidence>
<dbReference type="SUPFAM" id="SSF51905">
    <property type="entry name" value="FAD/NAD(P)-binding domain"/>
    <property type="match status" value="1"/>
</dbReference>
<dbReference type="SUPFAM" id="SSF55424">
    <property type="entry name" value="FAD/NAD-linked reductases, dimerisation (C-terminal) domain"/>
    <property type="match status" value="1"/>
</dbReference>
<keyword evidence="4 10" id="KW-0274">FAD</keyword>
<gene>
    <name evidence="13" type="primary">lpdA</name>
    <name evidence="13" type="ORF">QBE54_04920</name>
</gene>
<comment type="cofactor">
    <cofactor evidence="10">
        <name>FAD</name>
        <dbReference type="ChEBI" id="CHEBI:57692"/>
    </cofactor>
    <text evidence="10">Binds 1 FAD per subunit.</text>
</comment>
<dbReference type="Pfam" id="PF02852">
    <property type="entry name" value="Pyr_redox_dim"/>
    <property type="match status" value="1"/>
</dbReference>
<dbReference type="PROSITE" id="PS00076">
    <property type="entry name" value="PYRIDINE_REDOX_1"/>
    <property type="match status" value="1"/>
</dbReference>